<evidence type="ECO:0000313" key="2">
    <source>
        <dbReference type="EMBL" id="UZJ26150.1"/>
    </source>
</evidence>
<feature type="transmembrane region" description="Helical" evidence="1">
    <location>
        <begin position="108"/>
        <end position="127"/>
    </location>
</feature>
<evidence type="ECO:0000313" key="3">
    <source>
        <dbReference type="Proteomes" id="UP001164965"/>
    </source>
</evidence>
<reference evidence="2" key="1">
    <citation type="submission" date="2022-10" db="EMBL/GenBank/DDBJ databases">
        <title>Rhodococcus sp.75.</title>
        <authorList>
            <person name="Sun M."/>
        </authorList>
    </citation>
    <scope>NUCLEOTIDE SEQUENCE</scope>
    <source>
        <strain evidence="2">75</strain>
    </source>
</reference>
<proteinExistence type="predicted"/>
<keyword evidence="3" id="KW-1185">Reference proteome</keyword>
<protein>
    <submittedName>
        <fullName evidence="2">Uncharacterized protein</fullName>
    </submittedName>
</protein>
<accession>A0ABY6P3C2</accession>
<dbReference type="RefSeq" id="WP_265384254.1">
    <property type="nucleotide sequence ID" value="NZ_CP110615.1"/>
</dbReference>
<evidence type="ECO:0000256" key="1">
    <source>
        <dbReference type="SAM" id="Phobius"/>
    </source>
</evidence>
<keyword evidence="1" id="KW-0472">Membrane</keyword>
<sequence length="492" mass="49824">MDAEELVEHHVAAVWREVAAVVPDEGQVTDVVVGTFRAAGTDADGPWLAGTARRLARRTPTRAPGVITRLDARPEPVVLSDRRRAEIRARVLAETDTAAPTLRRRRGLRVGAGVLAVAVVLGLVWVARPSSTPSARAPTTVVPDTVAQASMAAAEAARRADDDLAARVGFPATGDLVTDQHLARCVEAVRGTLRTADYPPVASWRVGRTQAGATGVTTVVDDAFACSTTPTTVFVSGTTGVRAGAVQLVRAGPGQLVVLNPLGATVTFTPQRPQTTGGTLPSSAAVQLVGLFDVFTAPFGLDVTVAGTDGTRFDGPVPDPGSTYVELVDAQLAPPDRTSVAGALLGRCLASPFGSLTPAPSAWSVAANTVLDDGTTVVAARAPGMAGVCTERGGQVVFASFPVADPAPAGALEPVTQVGAVAGDPHSYTVLAVDPRAVSLQVDSSTQQGVSCVAASGVGVCSAPTSTVSPATVTACSADGEVVAGPAVLPLP</sequence>
<keyword evidence="1" id="KW-1133">Transmembrane helix</keyword>
<organism evidence="2 3">
    <name type="scientific">Rhodococcus antarcticus</name>
    <dbReference type="NCBI Taxonomy" id="2987751"/>
    <lineage>
        <taxon>Bacteria</taxon>
        <taxon>Bacillati</taxon>
        <taxon>Actinomycetota</taxon>
        <taxon>Actinomycetes</taxon>
        <taxon>Mycobacteriales</taxon>
        <taxon>Nocardiaceae</taxon>
        <taxon>Rhodococcus</taxon>
    </lineage>
</organism>
<dbReference type="EMBL" id="CP110615">
    <property type="protein sequence ID" value="UZJ26150.1"/>
    <property type="molecule type" value="Genomic_DNA"/>
</dbReference>
<dbReference type="Proteomes" id="UP001164965">
    <property type="component" value="Chromosome"/>
</dbReference>
<name>A0ABY6P3C2_9NOCA</name>
<keyword evidence="1" id="KW-0812">Transmembrane</keyword>
<gene>
    <name evidence="2" type="ORF">RHODO2019_06980</name>
</gene>